<keyword evidence="3" id="KW-0067">ATP-binding</keyword>
<dbReference type="GO" id="GO:0005524">
    <property type="term" value="F:ATP binding"/>
    <property type="evidence" value="ECO:0007669"/>
    <property type="project" value="UniProtKB-KW"/>
</dbReference>
<dbReference type="PANTHER" id="PTHR43334:SF1">
    <property type="entry name" value="3-HYDROXYPROPIONATE--COA LIGASE [ADP-FORMING]"/>
    <property type="match status" value="1"/>
</dbReference>
<dbReference type="Gene3D" id="3.30.470.20">
    <property type="entry name" value="ATP-grasp fold, B domain"/>
    <property type="match status" value="1"/>
</dbReference>
<dbReference type="Proteomes" id="UP000706172">
    <property type="component" value="Unassembled WGS sequence"/>
</dbReference>
<dbReference type="GO" id="GO:0016874">
    <property type="term" value="F:ligase activity"/>
    <property type="evidence" value="ECO:0007669"/>
    <property type="project" value="UniProtKB-KW"/>
</dbReference>
<protein>
    <submittedName>
        <fullName evidence="4">Acetate--CoA ligase family protein</fullName>
    </submittedName>
</protein>
<dbReference type="Pfam" id="PF13549">
    <property type="entry name" value="ATP-grasp_5"/>
    <property type="match status" value="1"/>
</dbReference>
<dbReference type="EMBL" id="JACCQK010000659">
    <property type="protein sequence ID" value="MBG0780286.1"/>
    <property type="molecule type" value="Genomic_DNA"/>
</dbReference>
<reference evidence="4" key="1">
    <citation type="submission" date="2020-07" db="EMBL/GenBank/DDBJ databases">
        <title>Severe corrosion of carbon steel in oil field produced water can be linked to methanogenic archaea containing a special type of NiFe hydrogenase.</title>
        <authorList>
            <person name="Lahme S."/>
            <person name="Mand J."/>
            <person name="Longwell J."/>
            <person name="Smith R."/>
            <person name="Enning D."/>
        </authorList>
    </citation>
    <scope>NUCLEOTIDE SEQUENCE</scope>
    <source>
        <strain evidence="4">MIC098Bin6</strain>
    </source>
</reference>
<name>A0A931G8B1_9BACT</name>
<evidence type="ECO:0000313" key="4">
    <source>
        <dbReference type="EMBL" id="MBG0780286.1"/>
    </source>
</evidence>
<proteinExistence type="predicted"/>
<dbReference type="AlphaFoldDB" id="A0A931G8B1"/>
<comment type="caution">
    <text evidence="4">The sequence shown here is derived from an EMBL/GenBank/DDBJ whole genome shotgun (WGS) entry which is preliminary data.</text>
</comment>
<dbReference type="SUPFAM" id="SSF56059">
    <property type="entry name" value="Glutathione synthetase ATP-binding domain-like"/>
    <property type="match status" value="1"/>
</dbReference>
<dbReference type="InterPro" id="IPR051538">
    <property type="entry name" value="Acyl-CoA_Synth/Transferase"/>
</dbReference>
<sequence length="130" mass="13847">TMEGRGSILIQKQVPGKIELVAGFVRDPRLGPCVMCGLGGIFAEALNDTVFGVAPLTLADALAMIDRLKCRPMLDGYRGYDPVDKTALGRILVTLGDLGCAYPDIREIDINPLIMHKGDPIAVDGLVVLA</sequence>
<keyword evidence="1 4" id="KW-0436">Ligase</keyword>
<feature type="non-terminal residue" evidence="4">
    <location>
        <position position="1"/>
    </location>
</feature>
<accession>A0A931G8B1</accession>
<organism evidence="4 5">
    <name type="scientific">Desulfotignum balticum</name>
    <dbReference type="NCBI Taxonomy" id="115781"/>
    <lineage>
        <taxon>Bacteria</taxon>
        <taxon>Pseudomonadati</taxon>
        <taxon>Thermodesulfobacteriota</taxon>
        <taxon>Desulfobacteria</taxon>
        <taxon>Desulfobacterales</taxon>
        <taxon>Desulfobacteraceae</taxon>
        <taxon>Desulfotignum</taxon>
    </lineage>
</organism>
<evidence type="ECO:0000256" key="2">
    <source>
        <dbReference type="ARBA" id="ARBA00022741"/>
    </source>
</evidence>
<evidence type="ECO:0000256" key="3">
    <source>
        <dbReference type="ARBA" id="ARBA00022840"/>
    </source>
</evidence>
<evidence type="ECO:0000313" key="5">
    <source>
        <dbReference type="Proteomes" id="UP000706172"/>
    </source>
</evidence>
<gene>
    <name evidence="4" type="ORF">H0S81_10230</name>
</gene>
<dbReference type="PANTHER" id="PTHR43334">
    <property type="entry name" value="ACETATE--COA LIGASE [ADP-FORMING]"/>
    <property type="match status" value="1"/>
</dbReference>
<evidence type="ECO:0000256" key="1">
    <source>
        <dbReference type="ARBA" id="ARBA00022598"/>
    </source>
</evidence>
<keyword evidence="2" id="KW-0547">Nucleotide-binding</keyword>